<organism evidence="1 2">
    <name type="scientific">Facklamia lactis</name>
    <dbReference type="NCBI Taxonomy" id="2749967"/>
    <lineage>
        <taxon>Bacteria</taxon>
        <taxon>Bacillati</taxon>
        <taxon>Bacillota</taxon>
        <taxon>Bacilli</taxon>
        <taxon>Lactobacillales</taxon>
        <taxon>Aerococcaceae</taxon>
        <taxon>Facklamia</taxon>
    </lineage>
</organism>
<dbReference type="Gene3D" id="3.30.1240.10">
    <property type="match status" value="1"/>
</dbReference>
<dbReference type="InterPro" id="IPR006379">
    <property type="entry name" value="HAD-SF_hydro_IIB"/>
</dbReference>
<dbReference type="InterPro" id="IPR036412">
    <property type="entry name" value="HAD-like_sf"/>
</dbReference>
<dbReference type="Gene3D" id="3.40.50.1000">
    <property type="entry name" value="HAD superfamily/HAD-like"/>
    <property type="match status" value="1"/>
</dbReference>
<dbReference type="SUPFAM" id="SSF56784">
    <property type="entry name" value="HAD-like"/>
    <property type="match status" value="1"/>
</dbReference>
<evidence type="ECO:0000313" key="1">
    <source>
        <dbReference type="EMBL" id="MBG9985578.1"/>
    </source>
</evidence>
<dbReference type="RefSeq" id="WP_197114039.1">
    <property type="nucleotide sequence ID" value="NZ_JACBXQ010000001.1"/>
</dbReference>
<dbReference type="Pfam" id="PF08282">
    <property type="entry name" value="Hydrolase_3"/>
    <property type="match status" value="1"/>
</dbReference>
<evidence type="ECO:0000313" key="2">
    <source>
        <dbReference type="Proteomes" id="UP000721415"/>
    </source>
</evidence>
<comment type="caution">
    <text evidence="1">The sequence shown here is derived from an EMBL/GenBank/DDBJ whole genome shotgun (WGS) entry which is preliminary data.</text>
</comment>
<reference evidence="1 2" key="1">
    <citation type="submission" date="2020-07" db="EMBL/GenBank/DDBJ databases">
        <title>Facklamia lactis sp. nov., isolated from raw milk.</title>
        <authorList>
            <person name="Doll E.V."/>
            <person name="Huptas C."/>
            <person name="Staib L."/>
            <person name="Wenning M."/>
            <person name="Scherer S."/>
        </authorList>
    </citation>
    <scope>NUCLEOTIDE SEQUENCE [LARGE SCALE GENOMIC DNA]</scope>
    <source>
        <strain evidence="1 2">DSM 111018</strain>
    </source>
</reference>
<dbReference type="PANTHER" id="PTHR10000">
    <property type="entry name" value="PHOSPHOSERINE PHOSPHATASE"/>
    <property type="match status" value="1"/>
</dbReference>
<gene>
    <name evidence="1" type="ORF">HZY91_01570</name>
</gene>
<name>A0ABS0LN38_9LACT</name>
<keyword evidence="2" id="KW-1185">Reference proteome</keyword>
<dbReference type="PANTHER" id="PTHR10000:SF53">
    <property type="entry name" value="5-AMINO-6-(5-PHOSPHO-D-RIBITYLAMINO)URACIL PHOSPHATASE YBJI-RELATED"/>
    <property type="match status" value="1"/>
</dbReference>
<dbReference type="EMBL" id="JACBXQ010000001">
    <property type="protein sequence ID" value="MBG9985578.1"/>
    <property type="molecule type" value="Genomic_DNA"/>
</dbReference>
<protein>
    <submittedName>
        <fullName evidence="1">HAD family phosphatase</fullName>
    </submittedName>
</protein>
<accession>A0ABS0LN38</accession>
<dbReference type="Proteomes" id="UP000721415">
    <property type="component" value="Unassembled WGS sequence"/>
</dbReference>
<sequence>MIKLIMIDMDGTLFNDQKTYDQERFDQVVKTLTDQGVIVTIATGNTDALVKREISHASYQRLHLAVTNGNLTKNIHQIINVFSIDRPLLEEVHQYILDHQYPFSMIAITEQHDYKILNFVPENNEIDFYFPEAISLEEIKQIPADEDIIMLEIFAHGLSLEEIKRISQEVTQQFTQLTSVSAGDQWLDIYHQEGGKGTAAKILQDYYEIKADESMAFGDSLNDQSMMENVHYSMAMANADPDLLPSCNYQIGDNNEQAVIQILEEIANGQTNFEDYRIKRS</sequence>
<dbReference type="InterPro" id="IPR023214">
    <property type="entry name" value="HAD_sf"/>
</dbReference>
<dbReference type="PROSITE" id="PS01229">
    <property type="entry name" value="COF_2"/>
    <property type="match status" value="1"/>
</dbReference>
<proteinExistence type="predicted"/>
<dbReference type="NCBIfam" id="TIGR01484">
    <property type="entry name" value="HAD-SF-IIB"/>
    <property type="match status" value="1"/>
</dbReference>